<dbReference type="EMBL" id="JASCZI010030296">
    <property type="protein sequence ID" value="MED6120825.1"/>
    <property type="molecule type" value="Genomic_DNA"/>
</dbReference>
<proteinExistence type="predicted"/>
<sequence>MKDRDTIHKIYSGLAQLFPTSTLSQSQLRSSTITKLKAGSGGGGWTGLTKRYRYYQASVKGIRCLGTPRTGGGKGPGGVSLDGGTTGTKWLGAKGLTVRGHPRLATGGSHLGMKSHELMHRLSSHTQRLLEINLKYGFPEANVSASSKQPVPPFLVHSALPYRSYISEDLVT</sequence>
<evidence type="ECO:0000313" key="1">
    <source>
        <dbReference type="EMBL" id="MED6120825.1"/>
    </source>
</evidence>
<dbReference type="Proteomes" id="UP001341840">
    <property type="component" value="Unassembled WGS sequence"/>
</dbReference>
<name>A0ABU6RAA8_9FABA</name>
<accession>A0ABU6RAA8</accession>
<protein>
    <submittedName>
        <fullName evidence="1">Uncharacterized protein</fullName>
    </submittedName>
</protein>
<gene>
    <name evidence="1" type="ORF">PIB30_024545</name>
</gene>
<comment type="caution">
    <text evidence="1">The sequence shown here is derived from an EMBL/GenBank/DDBJ whole genome shotgun (WGS) entry which is preliminary data.</text>
</comment>
<evidence type="ECO:0000313" key="2">
    <source>
        <dbReference type="Proteomes" id="UP001341840"/>
    </source>
</evidence>
<keyword evidence="2" id="KW-1185">Reference proteome</keyword>
<reference evidence="1 2" key="1">
    <citation type="journal article" date="2023" name="Plants (Basel)">
        <title>Bridging the Gap: Combining Genomics and Transcriptomics Approaches to Understand Stylosanthes scabra, an Orphan Legume from the Brazilian Caatinga.</title>
        <authorList>
            <person name="Ferreira-Neto J.R.C."/>
            <person name="da Silva M.D."/>
            <person name="Binneck E."/>
            <person name="de Melo N.F."/>
            <person name="da Silva R.H."/>
            <person name="de Melo A.L.T.M."/>
            <person name="Pandolfi V."/>
            <person name="Bustamante F.O."/>
            <person name="Brasileiro-Vidal A.C."/>
            <person name="Benko-Iseppon A.M."/>
        </authorList>
    </citation>
    <scope>NUCLEOTIDE SEQUENCE [LARGE SCALE GENOMIC DNA]</scope>
    <source>
        <tissue evidence="1">Leaves</tissue>
    </source>
</reference>
<organism evidence="1 2">
    <name type="scientific">Stylosanthes scabra</name>
    <dbReference type="NCBI Taxonomy" id="79078"/>
    <lineage>
        <taxon>Eukaryota</taxon>
        <taxon>Viridiplantae</taxon>
        <taxon>Streptophyta</taxon>
        <taxon>Embryophyta</taxon>
        <taxon>Tracheophyta</taxon>
        <taxon>Spermatophyta</taxon>
        <taxon>Magnoliopsida</taxon>
        <taxon>eudicotyledons</taxon>
        <taxon>Gunneridae</taxon>
        <taxon>Pentapetalae</taxon>
        <taxon>rosids</taxon>
        <taxon>fabids</taxon>
        <taxon>Fabales</taxon>
        <taxon>Fabaceae</taxon>
        <taxon>Papilionoideae</taxon>
        <taxon>50 kb inversion clade</taxon>
        <taxon>dalbergioids sensu lato</taxon>
        <taxon>Dalbergieae</taxon>
        <taxon>Pterocarpus clade</taxon>
        <taxon>Stylosanthes</taxon>
    </lineage>
</organism>